<evidence type="ECO:0000313" key="1">
    <source>
        <dbReference type="EMBL" id="CDZ92338.1"/>
    </source>
</evidence>
<name>A0A098BUE7_9NOCA</name>
<dbReference type="Proteomes" id="UP000042997">
    <property type="component" value="Unassembled WGS sequence"/>
</dbReference>
<accession>A0A098BUE7</accession>
<proteinExistence type="predicted"/>
<dbReference type="GeneID" id="66834920"/>
<protein>
    <submittedName>
        <fullName evidence="1">Uncharacterized protein</fullName>
    </submittedName>
</protein>
<dbReference type="EMBL" id="CCSD01000109">
    <property type="protein sequence ID" value="CDZ92338.1"/>
    <property type="molecule type" value="Genomic_DNA"/>
</dbReference>
<gene>
    <name evidence="1" type="ORF">RHRU231_930217</name>
</gene>
<evidence type="ECO:0000313" key="2">
    <source>
        <dbReference type="Proteomes" id="UP000042997"/>
    </source>
</evidence>
<organism evidence="1 2">
    <name type="scientific">Rhodococcus ruber</name>
    <dbReference type="NCBI Taxonomy" id="1830"/>
    <lineage>
        <taxon>Bacteria</taxon>
        <taxon>Bacillati</taxon>
        <taxon>Actinomycetota</taxon>
        <taxon>Actinomycetes</taxon>
        <taxon>Mycobacteriales</taxon>
        <taxon>Nocardiaceae</taxon>
        <taxon>Rhodococcus</taxon>
    </lineage>
</organism>
<dbReference type="RefSeq" id="WP_040275502.1">
    <property type="nucleotide sequence ID" value="NZ_CP044211.1"/>
</dbReference>
<sequence length="220" mass="23888">MNPRHIVLIVGAGMFVSLLMKAPELSAGTFYAIAMSVSYLGPRRKRVDLGTADSYAAASDRIYQDSMERTAKHGDVRYGSSPEGVSATYDDGTVLLYQLEPIDAEVEAEASTTGADGTETVLGIADADAPAEPPAFTRWPVHEVAWAEPTPFLRLQLKRVDISRQDGTVAKPFWTLVFGKPSAPDLIDPAIPPSMIPALIGHLSELYATWVLHTHERTSH</sequence>
<dbReference type="AlphaFoldDB" id="A0A098BUE7"/>
<reference evidence="1 2" key="1">
    <citation type="journal article" date="2014" name="Genome Announc.">
        <title>Draft Genome Sequence of Propane- and Butane-Oxidizing Actinobacterium Rhodococcus ruber IEGM 231.</title>
        <authorList>
            <person name="Ivshina I.B."/>
            <person name="Kuyukina M.S."/>
            <person name="Krivoruchko A.V."/>
            <person name="Barbe V."/>
            <person name="Fischer C."/>
        </authorList>
    </citation>
    <scope>NUCLEOTIDE SEQUENCE [LARGE SCALE GENOMIC DNA]</scope>
</reference>